<comment type="similarity">
    <text evidence="2">Belongs to the PPR family. PCMP-E subfamily.</text>
</comment>
<dbReference type="PROSITE" id="PS51375">
    <property type="entry name" value="PPR"/>
    <property type="match status" value="5"/>
</dbReference>
<dbReference type="FunFam" id="1.25.40.10:FF:000212">
    <property type="entry name" value="Pentatricopeptide repeat-containing protein At2g03380, mitochondrial"/>
    <property type="match status" value="1"/>
</dbReference>
<dbReference type="Pfam" id="PF20431">
    <property type="entry name" value="E_motif"/>
    <property type="match status" value="1"/>
</dbReference>
<dbReference type="Gene3D" id="1.25.40.10">
    <property type="entry name" value="Tetratricopeptide repeat domain"/>
    <property type="match status" value="4"/>
</dbReference>
<feature type="repeat" description="PPR" evidence="3">
    <location>
        <begin position="418"/>
        <end position="452"/>
    </location>
</feature>
<dbReference type="GO" id="GO:0006979">
    <property type="term" value="P:response to oxidative stress"/>
    <property type="evidence" value="ECO:0007669"/>
    <property type="project" value="EnsemblPlants"/>
</dbReference>
<name>A0A8S0PUV8_OLEEU</name>
<evidence type="ECO:0000256" key="2">
    <source>
        <dbReference type="ARBA" id="ARBA00061659"/>
    </source>
</evidence>
<dbReference type="EMBL" id="CACTIH010000179">
    <property type="protein sequence ID" value="CAA2956219.1"/>
    <property type="molecule type" value="Genomic_DNA"/>
</dbReference>
<feature type="repeat" description="PPR" evidence="3">
    <location>
        <begin position="490"/>
        <end position="520"/>
    </location>
</feature>
<comment type="caution">
    <text evidence="4">The sequence shown here is derived from an EMBL/GenBank/DDBJ whole genome shotgun (WGS) entry which is preliminary data.</text>
</comment>
<dbReference type="AlphaFoldDB" id="A0A8S0PUV8"/>
<dbReference type="GO" id="GO:0003723">
    <property type="term" value="F:RNA binding"/>
    <property type="evidence" value="ECO:0007669"/>
    <property type="project" value="InterPro"/>
</dbReference>
<dbReference type="GO" id="GO:0005739">
    <property type="term" value="C:mitochondrion"/>
    <property type="evidence" value="ECO:0007669"/>
    <property type="project" value="EnsemblPlants"/>
</dbReference>
<feature type="repeat" description="PPR" evidence="3">
    <location>
        <begin position="318"/>
        <end position="352"/>
    </location>
</feature>
<dbReference type="SUPFAM" id="SSF48452">
    <property type="entry name" value="TPR-like"/>
    <property type="match status" value="1"/>
</dbReference>
<evidence type="ECO:0000313" key="5">
    <source>
        <dbReference type="Proteomes" id="UP000594638"/>
    </source>
</evidence>
<gene>
    <name evidence="4" type="ORF">OLEA9_A013477</name>
</gene>
<evidence type="ECO:0000313" key="4">
    <source>
        <dbReference type="EMBL" id="CAA2956219.1"/>
    </source>
</evidence>
<accession>A0A8S0PUV8</accession>
<protein>
    <submittedName>
        <fullName evidence="4">Pentatricopeptide repeat-containing At2g03380, mitochondrial</fullName>
    </submittedName>
</protein>
<dbReference type="InterPro" id="IPR046960">
    <property type="entry name" value="PPR_At4g14850-like_plant"/>
</dbReference>
<dbReference type="Pfam" id="PF01535">
    <property type="entry name" value="PPR"/>
    <property type="match status" value="5"/>
</dbReference>
<evidence type="ECO:0000256" key="1">
    <source>
        <dbReference type="ARBA" id="ARBA00022737"/>
    </source>
</evidence>
<dbReference type="FunFam" id="1.25.40.10:FF:000948">
    <property type="entry name" value="Pentatricopeptide repeat-containing protein mitochondrial"/>
    <property type="match status" value="1"/>
</dbReference>
<reference evidence="4 5" key="1">
    <citation type="submission" date="2019-12" db="EMBL/GenBank/DDBJ databases">
        <authorList>
            <person name="Alioto T."/>
            <person name="Alioto T."/>
            <person name="Gomez Garrido J."/>
        </authorList>
    </citation>
    <scope>NUCLEOTIDE SEQUENCE [LARGE SCALE GENOMIC DNA]</scope>
</reference>
<dbReference type="GO" id="GO:0009737">
    <property type="term" value="P:response to abscisic acid"/>
    <property type="evidence" value="ECO:0007669"/>
    <property type="project" value="EnsemblPlants"/>
</dbReference>
<dbReference type="InterPro" id="IPR011990">
    <property type="entry name" value="TPR-like_helical_dom_sf"/>
</dbReference>
<dbReference type="NCBIfam" id="TIGR00756">
    <property type="entry name" value="PPR"/>
    <property type="match status" value="3"/>
</dbReference>
<dbReference type="FunFam" id="1.25.40.10:FF:000309">
    <property type="entry name" value="Pentatricopeptide repeat-containing protein, chloroplastic"/>
    <property type="match status" value="1"/>
</dbReference>
<dbReference type="InterPro" id="IPR046848">
    <property type="entry name" value="E_motif"/>
</dbReference>
<dbReference type="PANTHER" id="PTHR47926:SF363">
    <property type="entry name" value="PENTATRICOPEPTIDE REPEAT-CONTAINING PROTEIN"/>
    <property type="match status" value="1"/>
</dbReference>
<dbReference type="OrthoDB" id="185373at2759"/>
<sequence length="716" mass="80906">MRCKMNKVVKLISLLHRNTPRFAISRTIYESRTLTSVPNSNHIESTLDSIHSIQSNPFFHLLNLCKTLSSLQKIHALLIIDGQSDDPFLRTKLISLYGLFGRVKIARLMFDEIPDPDFDSHKLMIRWYFMNDLFDEIIGFYEFMRRTFIVLDNIVFSIVLKACSELRSFSEGRKLHGYILKVGRPDSFVLTGLVDMYAKCRDTETARKVFDRILNRNVVCWTSMIVGYVQNGCAQEGLVLFNRMRDGLVEGNEYTFGSVVTACAKLGALHQGKWVHGYVIKKGIELNSYLVTALVDMYVKCSAIRDARLIFIEFSSIDLVSWTAMIVGYAQNGYAEEALLLFTDKTWQGVMPNSVTLASVLSACAQSPNLKLGASVHSQAIKLGLDDANVTNALVDMYAKHCRTGDANYLFENISDKDVIAWNSIICGYSQSGSAYEALKLYYRMRSDFIQPDCITVVAVLSACAFLGNIRFGSSLHAYSIKEGFLSDKNVYVGTALLNLYAKCGDAESARGIFDRMVEKNTVTWSAMISGYETQGDAYNGLALFRDMLKENIEPTDVIFTNILSACSHTGMIKEGWRYFNTMCKVYNIVPSMRHYVCMVNLLSRSGRLEEAFVFIEKMPIQPDITVFGAFLHGCSIHSRFDLGDMAVQKMLELRPHDASHYVLMSNLYASNRAWSQVSRVRDLMKRRGLKKSPATSQADMYINFDLYSQMVPSVH</sequence>
<dbReference type="Proteomes" id="UP000594638">
    <property type="component" value="Unassembled WGS sequence"/>
</dbReference>
<dbReference type="FunFam" id="1.25.40.10:FF:000073">
    <property type="entry name" value="Pentatricopeptide repeat-containing protein chloroplastic"/>
    <property type="match status" value="1"/>
</dbReference>
<feature type="repeat" description="PPR" evidence="3">
    <location>
        <begin position="521"/>
        <end position="555"/>
    </location>
</feature>
<feature type="repeat" description="PPR" evidence="3">
    <location>
        <begin position="186"/>
        <end position="220"/>
    </location>
</feature>
<dbReference type="Pfam" id="PF13041">
    <property type="entry name" value="PPR_2"/>
    <property type="match status" value="2"/>
</dbReference>
<proteinExistence type="inferred from homology"/>
<dbReference type="GO" id="GO:0009451">
    <property type="term" value="P:RNA modification"/>
    <property type="evidence" value="ECO:0007669"/>
    <property type="project" value="InterPro"/>
</dbReference>
<dbReference type="PANTHER" id="PTHR47926">
    <property type="entry name" value="PENTATRICOPEPTIDE REPEAT-CONTAINING PROTEIN"/>
    <property type="match status" value="1"/>
</dbReference>
<dbReference type="GO" id="GO:0009651">
    <property type="term" value="P:response to salt stress"/>
    <property type="evidence" value="ECO:0007669"/>
    <property type="project" value="EnsemblPlants"/>
</dbReference>
<dbReference type="Gramene" id="OE9A013477T1">
    <property type="protein sequence ID" value="OE9A013477C1"/>
    <property type="gene ID" value="OE9A013477"/>
</dbReference>
<organism evidence="4 5">
    <name type="scientific">Olea europaea subsp. europaea</name>
    <dbReference type="NCBI Taxonomy" id="158383"/>
    <lineage>
        <taxon>Eukaryota</taxon>
        <taxon>Viridiplantae</taxon>
        <taxon>Streptophyta</taxon>
        <taxon>Embryophyta</taxon>
        <taxon>Tracheophyta</taxon>
        <taxon>Spermatophyta</taxon>
        <taxon>Magnoliopsida</taxon>
        <taxon>eudicotyledons</taxon>
        <taxon>Gunneridae</taxon>
        <taxon>Pentapetalae</taxon>
        <taxon>asterids</taxon>
        <taxon>lamiids</taxon>
        <taxon>Lamiales</taxon>
        <taxon>Oleaceae</taxon>
        <taxon>Oleeae</taxon>
        <taxon>Olea</taxon>
    </lineage>
</organism>
<dbReference type="InterPro" id="IPR002885">
    <property type="entry name" value="PPR_rpt"/>
</dbReference>
<keyword evidence="1" id="KW-0677">Repeat</keyword>
<evidence type="ECO:0000256" key="3">
    <source>
        <dbReference type="PROSITE-ProRule" id="PRU00708"/>
    </source>
</evidence>
<keyword evidence="5" id="KW-1185">Reference proteome</keyword>